<protein>
    <submittedName>
        <fullName evidence="1">Uncharacterized protein</fullName>
    </submittedName>
</protein>
<evidence type="ECO:0000313" key="1">
    <source>
        <dbReference type="EMBL" id="OPX17715.1"/>
    </source>
</evidence>
<dbReference type="Proteomes" id="UP000191663">
    <property type="component" value="Unassembled WGS sequence"/>
</dbReference>
<comment type="caution">
    <text evidence="1">The sequence shown here is derived from an EMBL/GenBank/DDBJ whole genome shotgun (WGS) entry which is preliminary data.</text>
</comment>
<reference evidence="2" key="1">
    <citation type="submission" date="2017-01" db="EMBL/GenBank/DDBJ databases">
        <title>Novel pathways for hydrocarbon cycling and metabolic interdependencies in hydrothermal sediment communities.</title>
        <authorList>
            <person name="Dombrowski N."/>
            <person name="Seitz K."/>
            <person name="Teske A."/>
            <person name="Baker B."/>
        </authorList>
    </citation>
    <scope>NUCLEOTIDE SEQUENCE [LARGE SCALE GENOMIC DNA]</scope>
</reference>
<sequence length="88" mass="10388">MNPRNSYWLFFIISLSLNLSLNGANVRLRGSNHAEYWVFVDQSLDSLNYKEHLEDKLKLSLSYRDLIVKGALFLWNPSLLNTEKLWTR</sequence>
<dbReference type="AlphaFoldDB" id="A0A1V4QFR1"/>
<gene>
    <name evidence="1" type="ORF">BXT86_05000</name>
</gene>
<name>A0A1V4QFR1_UNCW3</name>
<accession>A0A1V4QFR1</accession>
<dbReference type="EMBL" id="MUKB01000087">
    <property type="protein sequence ID" value="OPX17715.1"/>
    <property type="molecule type" value="Genomic_DNA"/>
</dbReference>
<evidence type="ECO:0000313" key="2">
    <source>
        <dbReference type="Proteomes" id="UP000191663"/>
    </source>
</evidence>
<proteinExistence type="predicted"/>
<organism evidence="1 2">
    <name type="scientific">candidate division WOR-3 bacterium 4484_100</name>
    <dbReference type="NCBI Taxonomy" id="1936077"/>
    <lineage>
        <taxon>Bacteria</taxon>
        <taxon>Bacteria division WOR-3</taxon>
    </lineage>
</organism>